<dbReference type="InParanoid" id="H3GJ60"/>
<reference evidence="3" key="1">
    <citation type="journal article" date="2006" name="Science">
        <title>Phytophthora genome sequences uncover evolutionary origins and mechanisms of pathogenesis.</title>
        <authorList>
            <person name="Tyler B.M."/>
            <person name="Tripathy S."/>
            <person name="Zhang X."/>
            <person name="Dehal P."/>
            <person name="Jiang R.H."/>
            <person name="Aerts A."/>
            <person name="Arredondo F.D."/>
            <person name="Baxter L."/>
            <person name="Bensasson D."/>
            <person name="Beynon J.L."/>
            <person name="Chapman J."/>
            <person name="Damasceno C.M."/>
            <person name="Dorrance A.E."/>
            <person name="Dou D."/>
            <person name="Dickerman A.W."/>
            <person name="Dubchak I.L."/>
            <person name="Garbelotto M."/>
            <person name="Gijzen M."/>
            <person name="Gordon S.G."/>
            <person name="Govers F."/>
            <person name="Grunwald N.J."/>
            <person name="Huang W."/>
            <person name="Ivors K.L."/>
            <person name="Jones R.W."/>
            <person name="Kamoun S."/>
            <person name="Krampis K."/>
            <person name="Lamour K.H."/>
            <person name="Lee M.K."/>
            <person name="McDonald W.H."/>
            <person name="Medina M."/>
            <person name="Meijer H.J."/>
            <person name="Nordberg E.K."/>
            <person name="Maclean D.J."/>
            <person name="Ospina-Giraldo M.D."/>
            <person name="Morris P.F."/>
            <person name="Phuntumart V."/>
            <person name="Putnam N.H."/>
            <person name="Rash S."/>
            <person name="Rose J.K."/>
            <person name="Sakihama Y."/>
            <person name="Salamov A.A."/>
            <person name="Savidor A."/>
            <person name="Scheuring C.F."/>
            <person name="Smith B.M."/>
            <person name="Sobral B.W."/>
            <person name="Terry A."/>
            <person name="Torto-Alalibo T.A."/>
            <person name="Win J."/>
            <person name="Xu Z."/>
            <person name="Zhang H."/>
            <person name="Grigoriev I.V."/>
            <person name="Rokhsar D.S."/>
            <person name="Boore J.L."/>
        </authorList>
    </citation>
    <scope>NUCLEOTIDE SEQUENCE [LARGE SCALE GENOMIC DNA]</scope>
    <source>
        <strain evidence="3">Pr102</strain>
    </source>
</reference>
<dbReference type="Proteomes" id="UP000005238">
    <property type="component" value="Unassembled WGS sequence"/>
</dbReference>
<dbReference type="HOGENOM" id="CLU_922791_0_0_1"/>
<protein>
    <submittedName>
        <fullName evidence="2">Uncharacterized protein</fullName>
    </submittedName>
</protein>
<reference evidence="2" key="2">
    <citation type="submission" date="2015-06" db="UniProtKB">
        <authorList>
            <consortium name="EnsemblProtists"/>
        </authorList>
    </citation>
    <scope>IDENTIFICATION</scope>
    <source>
        <strain evidence="2">Pr102</strain>
    </source>
</reference>
<feature type="compositionally biased region" description="Acidic residues" evidence="1">
    <location>
        <begin position="194"/>
        <end position="234"/>
    </location>
</feature>
<feature type="compositionally biased region" description="Polar residues" evidence="1">
    <location>
        <begin position="144"/>
        <end position="154"/>
    </location>
</feature>
<evidence type="ECO:0000313" key="2">
    <source>
        <dbReference type="EnsemblProtists" id="Phyra76166"/>
    </source>
</evidence>
<feature type="compositionally biased region" description="Polar residues" evidence="1">
    <location>
        <begin position="14"/>
        <end position="30"/>
    </location>
</feature>
<evidence type="ECO:0000313" key="3">
    <source>
        <dbReference type="Proteomes" id="UP000005238"/>
    </source>
</evidence>
<feature type="region of interest" description="Disordered" evidence="1">
    <location>
        <begin position="1"/>
        <end position="253"/>
    </location>
</feature>
<dbReference type="EMBL" id="DS566013">
    <property type="status" value="NOT_ANNOTATED_CDS"/>
    <property type="molecule type" value="Genomic_DNA"/>
</dbReference>
<accession>H3GJ60</accession>
<feature type="compositionally biased region" description="Polar residues" evidence="1">
    <location>
        <begin position="89"/>
        <end position="106"/>
    </location>
</feature>
<keyword evidence="3" id="KW-1185">Reference proteome</keyword>
<feature type="compositionally biased region" description="Basic and acidic residues" evidence="1">
    <location>
        <begin position="40"/>
        <end position="50"/>
    </location>
</feature>
<feature type="compositionally biased region" description="Basic and acidic residues" evidence="1">
    <location>
        <begin position="168"/>
        <end position="188"/>
    </location>
</feature>
<dbReference type="VEuPathDB" id="FungiDB:KRP23_5887"/>
<evidence type="ECO:0000256" key="1">
    <source>
        <dbReference type="SAM" id="MobiDB-lite"/>
    </source>
</evidence>
<name>H3GJ60_PHYRM</name>
<proteinExistence type="predicted"/>
<dbReference type="eggNOG" id="ENOG502SM90">
    <property type="taxonomic scope" value="Eukaryota"/>
</dbReference>
<feature type="compositionally biased region" description="Basic and acidic residues" evidence="1">
    <location>
        <begin position="1"/>
        <end position="13"/>
    </location>
</feature>
<sequence>MALRSEQETKQDESAVSNDDSTGSTPTVNLGTPVGVTDEQESKQHDHAIDYEAGASSTADDAHINALSENANKHANSENGAIEDDRGSHGQSSPLGSPAQTPQTGNEDAVMDGDDSDHEQSPLLGSPVQTPQTGNEDAADEHSSSTGGKQSSPAILSARPITHKPSKRGKDEQYGKRFDLAKKRRLDEENSQANDEEEDEIGEDEGYDEGEDDDDDDDDDDDLNEDVEVPDDIDNTSSDGEQDEPPHPLQDILDSYNSQIVELREKQSQLIKRKEGREWRELQCTDREFGIYPSMQSLSFER</sequence>
<dbReference type="EnsemblProtists" id="Phyra76166">
    <property type="protein sequence ID" value="Phyra76166"/>
    <property type="gene ID" value="Phyra76166"/>
</dbReference>
<dbReference type="AlphaFoldDB" id="H3GJ60"/>
<organism evidence="2 3">
    <name type="scientific">Phytophthora ramorum</name>
    <name type="common">Sudden oak death agent</name>
    <dbReference type="NCBI Taxonomy" id="164328"/>
    <lineage>
        <taxon>Eukaryota</taxon>
        <taxon>Sar</taxon>
        <taxon>Stramenopiles</taxon>
        <taxon>Oomycota</taxon>
        <taxon>Peronosporomycetes</taxon>
        <taxon>Peronosporales</taxon>
        <taxon>Peronosporaceae</taxon>
        <taxon>Phytophthora</taxon>
    </lineage>
</organism>
<dbReference type="VEuPathDB" id="FungiDB:KRP22_5267"/>